<dbReference type="Proteomes" id="UP000800092">
    <property type="component" value="Unassembled WGS sequence"/>
</dbReference>
<dbReference type="SUPFAM" id="SSF48208">
    <property type="entry name" value="Six-hairpin glycosidases"/>
    <property type="match status" value="1"/>
</dbReference>
<dbReference type="GO" id="GO:0005975">
    <property type="term" value="P:carbohydrate metabolic process"/>
    <property type="evidence" value="ECO:0007669"/>
    <property type="project" value="InterPro"/>
</dbReference>
<dbReference type="AlphaFoldDB" id="A0A6A6HEI0"/>
<sequence length="660" mass="72910">MANGLAGHEHDFYRFVANSTWTGNTNVSWGEYSDLNEGFPYWFNGIVPLAYHLDDTRLKGQVADAVNAVLDLQASDGWLGPETGPARLFWARFPFCLGLIQLIEADSATYQDKVVTALHRYFELMNSMLLDNGAGFVYQGNVANEPSAGDFQWGQVRVQDQLISLQWLYENFPQNNSQLLLDNMGMLINSSITFADYWVPGVFIEEDLYNVYGTGDGGNMFPYFHGVNAGQGLKQLAVFRRYTHNDSMVDATQYGVNATFQYHGNSMGSVIGDEREDGLAPYQGAELCTAVETMYSMSYLYQALGQNYYADRAELAAFNALPTMLSPDWWARQYMVEENQPWALNMSEMIYWNDNTWSSSFGLEPDYPCCTVNHPQGFPKFVSALFTNAPNGLAHALLSPGTVGTTIGSNDVTINCDTMYPFNNVLSYDITTSSGFDFYVRVPSWADLSSSSISVSSESSDRYKRASTPLSPDPTSSLHRVSLPAGQSSITYTLETSIISEARPNDTVAIHYGALVYALEISYTNTSTPPKFYNPENEFYPDGYAPSQSRDYQLFNSSAWNIAIDPSTLEFHSSLANSSSGTTSLPDPIFAPGAPPTWITAQGCEIEWGLYRNSVPDVVPALADRTCQSTPATVTLRPIGGQKVHMVELPTISLNATQAS</sequence>
<name>A0A6A6HEI0_VIRVR</name>
<dbReference type="OrthoDB" id="5358475at2759"/>
<evidence type="ECO:0000313" key="2">
    <source>
        <dbReference type="Proteomes" id="UP000800092"/>
    </source>
</evidence>
<accession>A0A6A6HEI0</accession>
<keyword evidence="2" id="KW-1185">Reference proteome</keyword>
<evidence type="ECO:0000313" key="1">
    <source>
        <dbReference type="EMBL" id="KAF2236248.1"/>
    </source>
</evidence>
<proteinExistence type="predicted"/>
<organism evidence="1 2">
    <name type="scientific">Viridothelium virens</name>
    <name type="common">Speckled blister lichen</name>
    <name type="synonym">Trypethelium virens</name>
    <dbReference type="NCBI Taxonomy" id="1048519"/>
    <lineage>
        <taxon>Eukaryota</taxon>
        <taxon>Fungi</taxon>
        <taxon>Dikarya</taxon>
        <taxon>Ascomycota</taxon>
        <taxon>Pezizomycotina</taxon>
        <taxon>Dothideomycetes</taxon>
        <taxon>Dothideomycetes incertae sedis</taxon>
        <taxon>Trypetheliales</taxon>
        <taxon>Trypetheliaceae</taxon>
        <taxon>Viridothelium</taxon>
    </lineage>
</organism>
<dbReference type="EMBL" id="ML991786">
    <property type="protein sequence ID" value="KAF2236248.1"/>
    <property type="molecule type" value="Genomic_DNA"/>
</dbReference>
<gene>
    <name evidence="1" type="ORF">EV356DRAFT_77285</name>
</gene>
<dbReference type="InterPro" id="IPR008928">
    <property type="entry name" value="6-hairpin_glycosidase_sf"/>
</dbReference>
<dbReference type="PANTHER" id="PTHR31151">
    <property type="entry name" value="PROLINE-TRNA LIGASE (DUF1680)"/>
    <property type="match status" value="1"/>
</dbReference>
<protein>
    <submittedName>
        <fullName evidence="1">Uncharacterized protein</fullName>
    </submittedName>
</protein>
<reference evidence="1" key="1">
    <citation type="journal article" date="2020" name="Stud. Mycol.">
        <title>101 Dothideomycetes genomes: a test case for predicting lifestyles and emergence of pathogens.</title>
        <authorList>
            <person name="Haridas S."/>
            <person name="Albert R."/>
            <person name="Binder M."/>
            <person name="Bloem J."/>
            <person name="Labutti K."/>
            <person name="Salamov A."/>
            <person name="Andreopoulos B."/>
            <person name="Baker S."/>
            <person name="Barry K."/>
            <person name="Bills G."/>
            <person name="Bluhm B."/>
            <person name="Cannon C."/>
            <person name="Castanera R."/>
            <person name="Culley D."/>
            <person name="Daum C."/>
            <person name="Ezra D."/>
            <person name="Gonzalez J."/>
            <person name="Henrissat B."/>
            <person name="Kuo A."/>
            <person name="Liang C."/>
            <person name="Lipzen A."/>
            <person name="Lutzoni F."/>
            <person name="Magnuson J."/>
            <person name="Mondo S."/>
            <person name="Nolan M."/>
            <person name="Ohm R."/>
            <person name="Pangilinan J."/>
            <person name="Park H.-J."/>
            <person name="Ramirez L."/>
            <person name="Alfaro M."/>
            <person name="Sun H."/>
            <person name="Tritt A."/>
            <person name="Yoshinaga Y."/>
            <person name="Zwiers L.-H."/>
            <person name="Turgeon B."/>
            <person name="Goodwin S."/>
            <person name="Spatafora J."/>
            <person name="Crous P."/>
            <person name="Grigoriev I."/>
        </authorList>
    </citation>
    <scope>NUCLEOTIDE SEQUENCE</scope>
    <source>
        <strain evidence="1">Tuck. ex Michener</strain>
    </source>
</reference>
<dbReference type="PANTHER" id="PTHR31151:SF0">
    <property type="entry name" value="PROLINE-TRNA LIGASE (DUF1680)"/>
    <property type="match status" value="1"/>
</dbReference>